<accession>A0A0U3HEK3</accession>
<dbReference type="InterPro" id="IPR018699">
    <property type="entry name" value="DUF2203"/>
</dbReference>
<dbReference type="PIRSF" id="PIRSF016498">
    <property type="entry name" value="UCP016498"/>
    <property type="match status" value="1"/>
</dbReference>
<evidence type="ECO:0000313" key="3">
    <source>
        <dbReference type="Proteomes" id="UP000060043"/>
    </source>
</evidence>
<dbReference type="STRING" id="1435377.SUSAZ_01970"/>
<dbReference type="EMBL" id="CP013695">
    <property type="protein sequence ID" value="ALU31973.1"/>
    <property type="molecule type" value="Genomic_DNA"/>
</dbReference>
<protein>
    <submittedName>
        <fullName evidence="1">Uncharacterized protein</fullName>
    </submittedName>
</protein>
<organism evidence="1 4">
    <name type="scientific">Sulfolobus acidocaldarius</name>
    <dbReference type="NCBI Taxonomy" id="2285"/>
    <lineage>
        <taxon>Archaea</taxon>
        <taxon>Thermoproteota</taxon>
        <taxon>Thermoprotei</taxon>
        <taxon>Sulfolobales</taxon>
        <taxon>Sulfolobaceae</taxon>
        <taxon>Sulfolobus</taxon>
    </lineage>
</organism>
<evidence type="ECO:0000313" key="1">
    <source>
        <dbReference type="EMBL" id="ALU29244.1"/>
    </source>
</evidence>
<dbReference type="RefSeq" id="WP_011277302.1">
    <property type="nucleotide sequence ID" value="NZ_BHWZ01000001.1"/>
</dbReference>
<dbReference type="AlphaFoldDB" id="A0A0U3HEK3"/>
<proteinExistence type="predicted"/>
<dbReference type="OrthoDB" id="7857at2157"/>
<evidence type="ECO:0000313" key="4">
    <source>
        <dbReference type="Proteomes" id="UP000065473"/>
    </source>
</evidence>
<evidence type="ECO:0000313" key="2">
    <source>
        <dbReference type="EMBL" id="ALU31973.1"/>
    </source>
</evidence>
<dbReference type="Proteomes" id="UP000065473">
    <property type="component" value="Chromosome"/>
</dbReference>
<reference evidence="3 4" key="1">
    <citation type="submission" date="2015-12" db="EMBL/GenBank/DDBJ databases">
        <title>A stable core within a dynamic pangenome in Sulfolobus acidocaldarius.</title>
        <authorList>
            <person name="Anderson R."/>
            <person name="Kouris A."/>
            <person name="Seward C."/>
            <person name="Campbell K."/>
            <person name="Whitaker R."/>
        </authorList>
    </citation>
    <scope>NUCLEOTIDE SEQUENCE [LARGE SCALE GENOMIC DNA]</scope>
    <source>
        <strain evidence="1 4">GG12-C01-09</strain>
        <strain evidence="2 3">NG05B_CO5_07</strain>
    </source>
</reference>
<dbReference type="OMA" id="PAYLCWK"/>
<dbReference type="EMBL" id="CP013694">
    <property type="protein sequence ID" value="ALU29244.1"/>
    <property type="molecule type" value="Genomic_DNA"/>
</dbReference>
<dbReference type="Proteomes" id="UP000060043">
    <property type="component" value="Chromosome"/>
</dbReference>
<dbReference type="PaxDb" id="1435377-SUSAZ_01970"/>
<dbReference type="Pfam" id="PF09969">
    <property type="entry name" value="DUF2203"/>
    <property type="match status" value="1"/>
</dbReference>
<gene>
    <name evidence="1" type="ORF">ATY89_04365</name>
    <name evidence="2" type="ORF">ATZ20_07390</name>
</gene>
<sequence length="121" mass="14365">MEYPYFDLKTARELLPWLREKLKEIKRVKRLVEESLVRGDKSSIFKYTVQVDMIVREITEKGIVLRDPDIGLVDFPALINNKPAYLCWKLDEEDILYWHYAEEGFRGRKRISGTEDILSLT</sequence>
<dbReference type="GeneID" id="14550913"/>
<name>A0A0U3HEK3_9CREN</name>